<evidence type="ECO:0000256" key="2">
    <source>
        <dbReference type="SAM" id="SignalP"/>
    </source>
</evidence>
<comment type="similarity">
    <text evidence="1">Belongs to the UPF0065 (bug) family.</text>
</comment>
<accession>A0A506U7P9</accession>
<name>A0A506U7P9_9HYPH</name>
<keyword evidence="4" id="KW-1185">Reference proteome</keyword>
<feature type="chain" id="PRO_5021425634" evidence="2">
    <location>
        <begin position="22"/>
        <end position="318"/>
    </location>
</feature>
<dbReference type="PIRSF" id="PIRSF017082">
    <property type="entry name" value="YflP"/>
    <property type="match status" value="1"/>
</dbReference>
<dbReference type="PANTHER" id="PTHR42928">
    <property type="entry name" value="TRICARBOXYLATE-BINDING PROTEIN"/>
    <property type="match status" value="1"/>
</dbReference>
<dbReference type="Pfam" id="PF03401">
    <property type="entry name" value="TctC"/>
    <property type="match status" value="1"/>
</dbReference>
<sequence>MMKKLAIVLAATAAATTSAWAFPDRPIQLIVPFSPGGGSDVAARVFQTCLKDHFDGQVLVKNVTGARGKIAEVEVRDARPTGYELLWAHQGMDMGKATGRSDYNYTAFEPVASTVAMNYGIFAGANSGIDSVATLKKDVKANPGKYSVGMALNGFSHFAALDFMDQAGIPVDDIRVIPMSGDKNRIVSAIQGNLTLVPTAVGAAKPYVKSDDLDAVAIQASERDPSLPDAKTAQEQGSDSNFAMYFTTFAPKGTPKDVIDTLAKAWVAAAKDPACQAKLQQQAMRAVPASGEELKKELAQRYQRIEDLADKFNLHTQK</sequence>
<dbReference type="OrthoDB" id="7243230at2"/>
<dbReference type="Gene3D" id="3.40.190.150">
    <property type="entry name" value="Bordetella uptake gene, domain 1"/>
    <property type="match status" value="1"/>
</dbReference>
<dbReference type="Proteomes" id="UP000320314">
    <property type="component" value="Unassembled WGS sequence"/>
</dbReference>
<evidence type="ECO:0000256" key="1">
    <source>
        <dbReference type="ARBA" id="ARBA00006987"/>
    </source>
</evidence>
<keyword evidence="2" id="KW-0732">Signal</keyword>
<dbReference type="PANTHER" id="PTHR42928:SF5">
    <property type="entry name" value="BLR1237 PROTEIN"/>
    <property type="match status" value="1"/>
</dbReference>
<proteinExistence type="inferred from homology"/>
<feature type="signal peptide" evidence="2">
    <location>
        <begin position="1"/>
        <end position="21"/>
    </location>
</feature>
<dbReference type="EMBL" id="VHLH01000006">
    <property type="protein sequence ID" value="TPW30373.1"/>
    <property type="molecule type" value="Genomic_DNA"/>
</dbReference>
<evidence type="ECO:0000313" key="3">
    <source>
        <dbReference type="EMBL" id="TPW30373.1"/>
    </source>
</evidence>
<dbReference type="AlphaFoldDB" id="A0A506U7P9"/>
<reference evidence="3 4" key="1">
    <citation type="submission" date="2019-06" db="EMBL/GenBank/DDBJ databases">
        <authorList>
            <person name="Li M."/>
        </authorList>
    </citation>
    <scope>NUCLEOTIDE SEQUENCE [LARGE SCALE GENOMIC DNA]</scope>
    <source>
        <strain evidence="3 4">BGMRC6574</strain>
    </source>
</reference>
<gene>
    <name evidence="3" type="ORF">FJU11_05025</name>
</gene>
<dbReference type="Gene3D" id="3.40.190.10">
    <property type="entry name" value="Periplasmic binding protein-like II"/>
    <property type="match status" value="1"/>
</dbReference>
<dbReference type="CDD" id="cd07012">
    <property type="entry name" value="PBP2_Bug_TTT"/>
    <property type="match status" value="1"/>
</dbReference>
<evidence type="ECO:0000313" key="4">
    <source>
        <dbReference type="Proteomes" id="UP000320314"/>
    </source>
</evidence>
<dbReference type="InterPro" id="IPR042100">
    <property type="entry name" value="Bug_dom1"/>
</dbReference>
<organism evidence="3 4">
    <name type="scientific">Pararhizobium mangrovi</name>
    <dbReference type="NCBI Taxonomy" id="2590452"/>
    <lineage>
        <taxon>Bacteria</taxon>
        <taxon>Pseudomonadati</taxon>
        <taxon>Pseudomonadota</taxon>
        <taxon>Alphaproteobacteria</taxon>
        <taxon>Hyphomicrobiales</taxon>
        <taxon>Rhizobiaceae</taxon>
        <taxon>Rhizobium/Agrobacterium group</taxon>
        <taxon>Pararhizobium</taxon>
    </lineage>
</organism>
<dbReference type="InterPro" id="IPR005064">
    <property type="entry name" value="BUG"/>
</dbReference>
<dbReference type="SUPFAM" id="SSF53850">
    <property type="entry name" value="Periplasmic binding protein-like II"/>
    <property type="match status" value="1"/>
</dbReference>
<protein>
    <submittedName>
        <fullName evidence="3">Tripartite tricarboxylate transporter substrate binding protein</fullName>
    </submittedName>
</protein>
<comment type="caution">
    <text evidence="3">The sequence shown here is derived from an EMBL/GenBank/DDBJ whole genome shotgun (WGS) entry which is preliminary data.</text>
</comment>